<dbReference type="NCBIfam" id="NF033517">
    <property type="entry name" value="transpos_IS66"/>
    <property type="match status" value="1"/>
</dbReference>
<dbReference type="Proteomes" id="UP000184164">
    <property type="component" value="Unassembled WGS sequence"/>
</dbReference>
<evidence type="ECO:0000313" key="5">
    <source>
        <dbReference type="Proteomes" id="UP000184164"/>
    </source>
</evidence>
<reference evidence="4 5" key="1">
    <citation type="submission" date="2016-11" db="EMBL/GenBank/DDBJ databases">
        <authorList>
            <person name="Jaros S."/>
            <person name="Januszkiewicz K."/>
            <person name="Wedrychowicz H."/>
        </authorList>
    </citation>
    <scope>NUCLEOTIDE SEQUENCE [LARGE SCALE GENOMIC DNA]</scope>
    <source>
        <strain evidence="4 5">DSM 26910</strain>
    </source>
</reference>
<evidence type="ECO:0000256" key="1">
    <source>
        <dbReference type="SAM" id="Coils"/>
    </source>
</evidence>
<feature type="coiled-coil region" evidence="1">
    <location>
        <begin position="3"/>
        <end position="30"/>
    </location>
</feature>
<dbReference type="AlphaFoldDB" id="A0A1M4WIT1"/>
<dbReference type="Pfam" id="PF13007">
    <property type="entry name" value="LZ_Tnp_IS66"/>
    <property type="match status" value="1"/>
</dbReference>
<dbReference type="InterPro" id="IPR052344">
    <property type="entry name" value="Transposase-related"/>
</dbReference>
<organism evidence="4 5">
    <name type="scientific">Mariniphaga anaerophila</name>
    <dbReference type="NCBI Taxonomy" id="1484053"/>
    <lineage>
        <taxon>Bacteria</taxon>
        <taxon>Pseudomonadati</taxon>
        <taxon>Bacteroidota</taxon>
        <taxon>Bacteroidia</taxon>
        <taxon>Marinilabiliales</taxon>
        <taxon>Prolixibacteraceae</taxon>
        <taxon>Mariniphaga</taxon>
    </lineage>
</organism>
<feature type="domain" description="Transposase IS66 central" evidence="2">
    <location>
        <begin position="165"/>
        <end position="422"/>
    </location>
</feature>
<dbReference type="InterPro" id="IPR024463">
    <property type="entry name" value="Transposase_TnpC_homeodom"/>
</dbReference>
<dbReference type="PANTHER" id="PTHR33678:SF1">
    <property type="entry name" value="BLL1576 PROTEIN"/>
    <property type="match status" value="1"/>
</dbReference>
<sequence length="437" mass="50931">MSYEQLLEANKKLESDKSILESKVSQLQFQVDQMNRLLYGSKRERFIKNEDENQMKLPFDVPKEAQPEKQEETITYVRKKTKRVNHPGRMALPSHLPVKETVIEPEEDTTGMKCIGREVTDQLELIPAKLFIRRFIRPKYIKPEDEETLTQKGVIAPLPVFPIEKGIAGPGLLAQVMIDKFVDHLPVYRQIERFKREGIKIPSSTLNGWQESVSSLLWPLYENLKRRVLQQGYLQVDETPIQVLDKTKKGKTHRGYHWIYSSPLEKTVLFDYQHGRSREGPSKLLKNFKGYLQTDGYTVYDFIAKRKNITHLNCMAHARRGVEKALPYDEEKAGYAMDMFQKLYAIEQVAREENFSPEERYKLRLEKSLPLLNEMSKWMVKTWKTSLPKSPIGKAVAYCLPRWDNLINYLHDGSLEIDNNLAYPNFTIIQILSPIVI</sequence>
<feature type="domain" description="Transposase TnpC homeodomain" evidence="3">
    <location>
        <begin position="26"/>
        <end position="100"/>
    </location>
</feature>
<keyword evidence="5" id="KW-1185">Reference proteome</keyword>
<name>A0A1M4WIT1_9BACT</name>
<proteinExistence type="predicted"/>
<gene>
    <name evidence="4" type="ORF">SAMN05444274_102460</name>
</gene>
<dbReference type="Pfam" id="PF03050">
    <property type="entry name" value="DDE_Tnp_IS66"/>
    <property type="match status" value="1"/>
</dbReference>
<accession>A0A1M4WIT1</accession>
<dbReference type="InterPro" id="IPR004291">
    <property type="entry name" value="Transposase_IS66_central"/>
</dbReference>
<evidence type="ECO:0000259" key="2">
    <source>
        <dbReference type="Pfam" id="PF03050"/>
    </source>
</evidence>
<dbReference type="STRING" id="1484053.SAMN05444274_102460"/>
<evidence type="ECO:0000313" key="4">
    <source>
        <dbReference type="EMBL" id="SHE81159.1"/>
    </source>
</evidence>
<evidence type="ECO:0000259" key="3">
    <source>
        <dbReference type="Pfam" id="PF13007"/>
    </source>
</evidence>
<protein>
    <submittedName>
        <fullName evidence="4">Transposase</fullName>
    </submittedName>
</protein>
<dbReference type="PANTHER" id="PTHR33678">
    <property type="entry name" value="BLL1576 PROTEIN"/>
    <property type="match status" value="1"/>
</dbReference>
<dbReference type="EMBL" id="FQUM01000002">
    <property type="protein sequence ID" value="SHE81159.1"/>
    <property type="molecule type" value="Genomic_DNA"/>
</dbReference>
<keyword evidence="1" id="KW-0175">Coiled coil</keyword>